<comment type="caution">
    <text evidence="1">The sequence shown here is derived from an EMBL/GenBank/DDBJ whole genome shotgun (WGS) entry which is preliminary data.</text>
</comment>
<keyword evidence="2" id="KW-1185">Reference proteome</keyword>
<accession>A0ACC0ULH2</accession>
<sequence length="149" mass="15803">MDMAWHGTSYLRAVHGTVGILTQIVLSDLSHAPDLNLDLTHLLSRQIPPQLWEPGPPLSSPRVAVPTISSECATARLASSSPLQPSGPTSLTRRGRLTAPSPQQGTAASTGKACSLRNPASVTACPEMHWRPGTPPIAYTYILHIKAVA</sequence>
<organism evidence="1 2">
    <name type="scientific">Russula earlei</name>
    <dbReference type="NCBI Taxonomy" id="71964"/>
    <lineage>
        <taxon>Eukaryota</taxon>
        <taxon>Fungi</taxon>
        <taxon>Dikarya</taxon>
        <taxon>Basidiomycota</taxon>
        <taxon>Agaricomycotina</taxon>
        <taxon>Agaricomycetes</taxon>
        <taxon>Russulales</taxon>
        <taxon>Russulaceae</taxon>
        <taxon>Russula</taxon>
    </lineage>
</organism>
<reference evidence="1" key="1">
    <citation type="submission" date="2021-03" db="EMBL/GenBank/DDBJ databases">
        <title>Evolutionary priming and transition to the ectomycorrhizal habit in an iconic lineage of mushroom-forming fungi: is preadaptation a requirement?</title>
        <authorList>
            <consortium name="DOE Joint Genome Institute"/>
            <person name="Looney B.P."/>
            <person name="Miyauchi S."/>
            <person name="Morin E."/>
            <person name="Drula E."/>
            <person name="Courty P.E."/>
            <person name="Chicoki N."/>
            <person name="Fauchery L."/>
            <person name="Kohler A."/>
            <person name="Kuo A."/>
            <person name="LaButti K."/>
            <person name="Pangilinan J."/>
            <person name="Lipzen A."/>
            <person name="Riley R."/>
            <person name="Andreopoulos W."/>
            <person name="He G."/>
            <person name="Johnson J."/>
            <person name="Barry K.W."/>
            <person name="Grigoriev I.V."/>
            <person name="Nagy L."/>
            <person name="Hibbett D."/>
            <person name="Henrissat B."/>
            <person name="Matheny P.B."/>
            <person name="Labbe J."/>
            <person name="Martin A.F."/>
        </authorList>
    </citation>
    <scope>NUCLEOTIDE SEQUENCE</scope>
    <source>
        <strain evidence="1">BPL698</strain>
    </source>
</reference>
<dbReference type="EMBL" id="JAGFNK010000010">
    <property type="protein sequence ID" value="KAI9512362.1"/>
    <property type="molecule type" value="Genomic_DNA"/>
</dbReference>
<protein>
    <submittedName>
        <fullName evidence="1">Uncharacterized protein</fullName>
    </submittedName>
</protein>
<proteinExistence type="predicted"/>
<gene>
    <name evidence="1" type="ORF">F5148DRAFT_1164346</name>
</gene>
<name>A0ACC0ULH2_9AGAM</name>
<dbReference type="Proteomes" id="UP001207468">
    <property type="component" value="Unassembled WGS sequence"/>
</dbReference>
<evidence type="ECO:0000313" key="1">
    <source>
        <dbReference type="EMBL" id="KAI9512362.1"/>
    </source>
</evidence>
<evidence type="ECO:0000313" key="2">
    <source>
        <dbReference type="Proteomes" id="UP001207468"/>
    </source>
</evidence>